<dbReference type="Pfam" id="PF07963">
    <property type="entry name" value="N_methyl"/>
    <property type="match status" value="1"/>
</dbReference>
<dbReference type="SUPFAM" id="SSF54523">
    <property type="entry name" value="Pili subunits"/>
    <property type="match status" value="1"/>
</dbReference>
<dbReference type="PROSITE" id="PS00409">
    <property type="entry name" value="PROKAR_NTER_METHYL"/>
    <property type="match status" value="1"/>
</dbReference>
<dbReference type="EMBL" id="ATBP01000004">
    <property type="protein sequence ID" value="ETR74542.1"/>
    <property type="molecule type" value="Genomic_DNA"/>
</dbReference>
<feature type="transmembrane region" description="Helical" evidence="1">
    <location>
        <begin position="20"/>
        <end position="39"/>
    </location>
</feature>
<evidence type="ECO:0000256" key="1">
    <source>
        <dbReference type="SAM" id="Phobius"/>
    </source>
</evidence>
<keyword evidence="1" id="KW-0472">Membrane</keyword>
<organism evidence="2 3">
    <name type="scientific">Candidatus Magnetoglobus multicellularis str. Araruama</name>
    <dbReference type="NCBI Taxonomy" id="890399"/>
    <lineage>
        <taxon>Bacteria</taxon>
        <taxon>Pseudomonadati</taxon>
        <taxon>Thermodesulfobacteriota</taxon>
        <taxon>Desulfobacteria</taxon>
        <taxon>Desulfobacterales</taxon>
        <taxon>Desulfobacteraceae</taxon>
        <taxon>Candidatus Magnetoglobus</taxon>
    </lineage>
</organism>
<dbReference type="AlphaFoldDB" id="A0A1V1PI12"/>
<dbReference type="Gene3D" id="3.30.700.10">
    <property type="entry name" value="Glycoprotein, Type 4 Pilin"/>
    <property type="match status" value="1"/>
</dbReference>
<proteinExistence type="predicted"/>
<keyword evidence="1" id="KW-0812">Transmembrane</keyword>
<dbReference type="NCBIfam" id="TIGR02532">
    <property type="entry name" value="IV_pilin_GFxxxE"/>
    <property type="match status" value="1"/>
</dbReference>
<evidence type="ECO:0000313" key="3">
    <source>
        <dbReference type="Proteomes" id="UP000189670"/>
    </source>
</evidence>
<dbReference type="Proteomes" id="UP000189670">
    <property type="component" value="Unassembled WGS sequence"/>
</dbReference>
<dbReference type="InterPro" id="IPR012902">
    <property type="entry name" value="N_methyl_site"/>
</dbReference>
<name>A0A1V1PI12_9BACT</name>
<accession>A0A1V1PI12</accession>
<dbReference type="InterPro" id="IPR045584">
    <property type="entry name" value="Pilin-like"/>
</dbReference>
<comment type="caution">
    <text evidence="2">The sequence shown here is derived from an EMBL/GenBank/DDBJ whole genome shotgun (WGS) entry which is preliminary data.</text>
</comment>
<evidence type="ECO:0000313" key="2">
    <source>
        <dbReference type="EMBL" id="ETR74542.1"/>
    </source>
</evidence>
<protein>
    <submittedName>
        <fullName evidence="2">MSHA pilin protein MshA</fullName>
    </submittedName>
</protein>
<gene>
    <name evidence="2" type="ORF">OMM_06269</name>
</gene>
<keyword evidence="1" id="KW-1133">Transmembrane helix</keyword>
<reference evidence="3" key="1">
    <citation type="submission" date="2012-11" db="EMBL/GenBank/DDBJ databases">
        <authorList>
            <person name="Lucero-Rivera Y.E."/>
            <person name="Tovar-Ramirez D."/>
        </authorList>
    </citation>
    <scope>NUCLEOTIDE SEQUENCE [LARGE SCALE GENOMIC DNA]</scope>
    <source>
        <strain evidence="3">Araruama</strain>
    </source>
</reference>
<sequence>MMEKLKKVFRNEQGFTLIEIIVVLIILGILAAVIMPKYFNLEQEAGKKAAQGVIAELQARGNLLFAKAVMAHGNAQDVWDNGRDTELLEGLTEETDPYIVELNPGASTIRINGSSRGPIEFQYTEPQFDEKNYRGPEFRWIEEED</sequence>